<dbReference type="Gene3D" id="1.20.1560.10">
    <property type="entry name" value="ABC transporter type 1, transmembrane domain"/>
    <property type="match status" value="1"/>
</dbReference>
<evidence type="ECO:0000259" key="9">
    <source>
        <dbReference type="PROSITE" id="PS50929"/>
    </source>
</evidence>
<keyword evidence="11" id="KW-1185">Reference proteome</keyword>
<dbReference type="GO" id="GO:0016020">
    <property type="term" value="C:membrane"/>
    <property type="evidence" value="ECO:0000318"/>
    <property type="project" value="GO_Central"/>
</dbReference>
<dbReference type="InterPro" id="IPR017871">
    <property type="entry name" value="ABC_transporter-like_CS"/>
</dbReference>
<dbReference type="Pfam" id="PF00005">
    <property type="entry name" value="ABC_tran"/>
    <property type="match status" value="1"/>
</dbReference>
<dbReference type="InterPro" id="IPR027417">
    <property type="entry name" value="P-loop_NTPase"/>
</dbReference>
<feature type="transmembrane region" description="Helical" evidence="7">
    <location>
        <begin position="88"/>
        <end position="105"/>
    </location>
</feature>
<dbReference type="FunFam" id="3.40.50.300:FF:000218">
    <property type="entry name" value="Multidrug ABC transporter ATP-binding protein"/>
    <property type="match status" value="1"/>
</dbReference>
<dbReference type="OrthoDB" id="6500128at2759"/>
<dbReference type="InterPro" id="IPR011527">
    <property type="entry name" value="ABC1_TM_dom"/>
</dbReference>
<feature type="domain" description="ABC transporter" evidence="8">
    <location>
        <begin position="360"/>
        <end position="593"/>
    </location>
</feature>
<keyword evidence="6 7" id="KW-0472">Membrane</keyword>
<dbReference type="VEuPathDB" id="TrichDB:TVAG_088690"/>
<dbReference type="PROSITE" id="PS50893">
    <property type="entry name" value="ABC_TRANSPORTER_2"/>
    <property type="match status" value="1"/>
</dbReference>
<dbReference type="EMBL" id="DS113343">
    <property type="protein sequence ID" value="EAY10154.1"/>
    <property type="molecule type" value="Genomic_DNA"/>
</dbReference>
<dbReference type="eggNOG" id="KOG0058">
    <property type="taxonomic scope" value="Eukaryota"/>
</dbReference>
<keyword evidence="5 7" id="KW-1133">Transmembrane helix</keyword>
<name>A2EB14_TRIV3</name>
<dbReference type="VEuPathDB" id="TrichDB:TVAGG3_0397950"/>
<keyword evidence="2 7" id="KW-0812">Transmembrane</keyword>
<keyword evidence="4" id="KW-0067">ATP-binding</keyword>
<dbReference type="InterPro" id="IPR003439">
    <property type="entry name" value="ABC_transporter-like_ATP-bd"/>
</dbReference>
<keyword evidence="3" id="KW-0547">Nucleotide-binding</keyword>
<evidence type="ECO:0000256" key="1">
    <source>
        <dbReference type="ARBA" id="ARBA00004141"/>
    </source>
</evidence>
<evidence type="ECO:0000259" key="8">
    <source>
        <dbReference type="PROSITE" id="PS50893"/>
    </source>
</evidence>
<evidence type="ECO:0000256" key="3">
    <source>
        <dbReference type="ARBA" id="ARBA00022741"/>
    </source>
</evidence>
<dbReference type="InterPro" id="IPR003593">
    <property type="entry name" value="AAA+_ATPase"/>
</dbReference>
<reference evidence="10" key="2">
    <citation type="journal article" date="2007" name="Science">
        <title>Draft genome sequence of the sexually transmitted pathogen Trichomonas vaginalis.</title>
        <authorList>
            <person name="Carlton J.M."/>
            <person name="Hirt R.P."/>
            <person name="Silva J.C."/>
            <person name="Delcher A.L."/>
            <person name="Schatz M."/>
            <person name="Zhao Q."/>
            <person name="Wortman J.R."/>
            <person name="Bidwell S.L."/>
            <person name="Alsmark U.C.M."/>
            <person name="Besteiro S."/>
            <person name="Sicheritz-Ponten T."/>
            <person name="Noel C.J."/>
            <person name="Dacks J.B."/>
            <person name="Foster P.G."/>
            <person name="Simillion C."/>
            <person name="Van de Peer Y."/>
            <person name="Miranda-Saavedra D."/>
            <person name="Barton G.J."/>
            <person name="Westrop G.D."/>
            <person name="Mueller S."/>
            <person name="Dessi D."/>
            <person name="Fiori P.L."/>
            <person name="Ren Q."/>
            <person name="Paulsen I."/>
            <person name="Zhang H."/>
            <person name="Bastida-Corcuera F.D."/>
            <person name="Simoes-Barbosa A."/>
            <person name="Brown M.T."/>
            <person name="Hayes R.D."/>
            <person name="Mukherjee M."/>
            <person name="Okumura C.Y."/>
            <person name="Schneider R."/>
            <person name="Smith A.J."/>
            <person name="Vanacova S."/>
            <person name="Villalvazo M."/>
            <person name="Haas B.J."/>
            <person name="Pertea M."/>
            <person name="Feldblyum T.V."/>
            <person name="Utterback T.R."/>
            <person name="Shu C.L."/>
            <person name="Osoegawa K."/>
            <person name="de Jong P.J."/>
            <person name="Hrdy I."/>
            <person name="Horvathova L."/>
            <person name="Zubacova Z."/>
            <person name="Dolezal P."/>
            <person name="Malik S.B."/>
            <person name="Logsdon J.M. Jr."/>
            <person name="Henze K."/>
            <person name="Gupta A."/>
            <person name="Wang C.C."/>
            <person name="Dunne R.L."/>
            <person name="Upcroft J.A."/>
            <person name="Upcroft P."/>
            <person name="White O."/>
            <person name="Salzberg S.L."/>
            <person name="Tang P."/>
            <person name="Chiu C.-H."/>
            <person name="Lee Y.-S."/>
            <person name="Embley T.M."/>
            <person name="Coombs G.H."/>
            <person name="Mottram J.C."/>
            <person name="Tachezy J."/>
            <person name="Fraser-Liggett C.M."/>
            <person name="Johnson P.J."/>
        </authorList>
    </citation>
    <scope>NUCLEOTIDE SEQUENCE [LARGE SCALE GENOMIC DNA]</scope>
    <source>
        <strain evidence="10">G3</strain>
    </source>
</reference>
<sequence>MPPRQLWRPHGSADEIDIQLTGWELVRILKYLQNKSLFFLTLLTKTSSSAMPYIMSLIQGDLTTILVDKYFSDGNKFKQEVNNVANRLYLTVIITFVLGVLNTIVESNFVPQFLRDLKAAVMKALMNHDIEYYDQTETGVIIARITDDVGNAYSAYTNNILQLAQSMVSWVIGLIVCFTKSPKLTVYLLFVAPLYVIIERLRNRKLDALWLEYNNCSTTVSAKATEILTSFRTVRSFDAELREYQIYKQQLFDVHKVVKKNSYIHGVREFCSSIVQWGSAAMILYITGTQAARGECEPGVIVVFLTISDMWNSAFAGIFSLFAEFKKANVSSAKLLEILEKEPSIKRDQGRKLDHVEGRIEFKNVVFKYATREKPALNGLDFVVEPNTTVAIVGESGCGKSTILQLIERFYDVQEGQVLIDGIDVKDIAPESLRSFIAFVPQTPTMFSMSIKNNIRYGKPEAHREEIISAAKVANAHEFIIQQPQSYSTEVHQNSLSGGQKQRLCIARAVMKDAPILLLDEATAALDAESERLVQDAIGSYRVGKTVIIVAHRLSTVKYAEKILVLQEGHVIESGNHEELMAKGGAYAELVKNQLQ</sequence>
<evidence type="ECO:0000256" key="7">
    <source>
        <dbReference type="SAM" id="Phobius"/>
    </source>
</evidence>
<dbReference type="SUPFAM" id="SSF52540">
    <property type="entry name" value="P-loop containing nucleoside triphosphate hydrolases"/>
    <property type="match status" value="1"/>
</dbReference>
<dbReference type="PANTHER" id="PTHR43394">
    <property type="entry name" value="ATP-DEPENDENT PERMEASE MDL1, MITOCHONDRIAL"/>
    <property type="match status" value="1"/>
</dbReference>
<protein>
    <submittedName>
        <fullName evidence="10">ABC transporter family protein</fullName>
    </submittedName>
</protein>
<evidence type="ECO:0000256" key="6">
    <source>
        <dbReference type="ARBA" id="ARBA00023136"/>
    </source>
</evidence>
<dbReference type="InterPro" id="IPR036640">
    <property type="entry name" value="ABC1_TM_sf"/>
</dbReference>
<dbReference type="GO" id="GO:0140359">
    <property type="term" value="F:ABC-type transporter activity"/>
    <property type="evidence" value="ECO:0007669"/>
    <property type="project" value="InterPro"/>
</dbReference>
<dbReference type="PROSITE" id="PS50929">
    <property type="entry name" value="ABC_TM1F"/>
    <property type="match status" value="1"/>
</dbReference>
<dbReference type="PANTHER" id="PTHR43394:SF1">
    <property type="entry name" value="ATP-BINDING CASSETTE SUB-FAMILY B MEMBER 10, MITOCHONDRIAL"/>
    <property type="match status" value="1"/>
</dbReference>
<dbReference type="InterPro" id="IPR039421">
    <property type="entry name" value="Type_1_exporter"/>
</dbReference>
<dbReference type="InParanoid" id="A2EB14"/>
<dbReference type="GO" id="GO:0055085">
    <property type="term" value="P:transmembrane transport"/>
    <property type="evidence" value="ECO:0000318"/>
    <property type="project" value="GO_Central"/>
</dbReference>
<reference evidence="10" key="1">
    <citation type="submission" date="2006-10" db="EMBL/GenBank/DDBJ databases">
        <authorList>
            <person name="Amadeo P."/>
            <person name="Zhao Q."/>
            <person name="Wortman J."/>
            <person name="Fraser-Liggett C."/>
            <person name="Carlton J."/>
        </authorList>
    </citation>
    <scope>NUCLEOTIDE SEQUENCE</scope>
    <source>
        <strain evidence="10">G3</strain>
    </source>
</reference>
<dbReference type="SUPFAM" id="SSF90123">
    <property type="entry name" value="ABC transporter transmembrane region"/>
    <property type="match status" value="1"/>
</dbReference>
<dbReference type="RefSeq" id="XP_001322377.1">
    <property type="nucleotide sequence ID" value="XM_001322342.1"/>
</dbReference>
<dbReference type="PROSITE" id="PS00211">
    <property type="entry name" value="ABC_TRANSPORTER_1"/>
    <property type="match status" value="1"/>
</dbReference>
<dbReference type="STRING" id="5722.A2EB14"/>
<feature type="domain" description="ABC transmembrane type-1" evidence="9">
    <location>
        <begin position="37"/>
        <end position="327"/>
    </location>
</feature>
<dbReference type="Gene3D" id="3.40.50.300">
    <property type="entry name" value="P-loop containing nucleotide triphosphate hydrolases"/>
    <property type="match status" value="1"/>
</dbReference>
<proteinExistence type="predicted"/>
<dbReference type="SMART" id="SM00382">
    <property type="entry name" value="AAA"/>
    <property type="match status" value="1"/>
</dbReference>
<evidence type="ECO:0000256" key="2">
    <source>
        <dbReference type="ARBA" id="ARBA00022692"/>
    </source>
</evidence>
<evidence type="ECO:0000256" key="5">
    <source>
        <dbReference type="ARBA" id="ARBA00022989"/>
    </source>
</evidence>
<organism evidence="10 11">
    <name type="scientific">Trichomonas vaginalis (strain ATCC PRA-98 / G3)</name>
    <dbReference type="NCBI Taxonomy" id="412133"/>
    <lineage>
        <taxon>Eukaryota</taxon>
        <taxon>Metamonada</taxon>
        <taxon>Parabasalia</taxon>
        <taxon>Trichomonadida</taxon>
        <taxon>Trichomonadidae</taxon>
        <taxon>Trichomonas</taxon>
    </lineage>
</organism>
<dbReference type="SMR" id="A2EB14"/>
<dbReference type="GO" id="GO:0042626">
    <property type="term" value="F:ATPase-coupled transmembrane transporter activity"/>
    <property type="evidence" value="ECO:0000318"/>
    <property type="project" value="GO_Central"/>
</dbReference>
<dbReference type="GO" id="GO:0005524">
    <property type="term" value="F:ATP binding"/>
    <property type="evidence" value="ECO:0007669"/>
    <property type="project" value="UniProtKB-KW"/>
</dbReference>
<dbReference type="Pfam" id="PF00664">
    <property type="entry name" value="ABC_membrane"/>
    <property type="match status" value="1"/>
</dbReference>
<dbReference type="KEGG" id="tva:4768086"/>
<dbReference type="Proteomes" id="UP000001542">
    <property type="component" value="Unassembled WGS sequence"/>
</dbReference>
<evidence type="ECO:0000313" key="11">
    <source>
        <dbReference type="Proteomes" id="UP000001542"/>
    </source>
</evidence>
<dbReference type="GO" id="GO:0016887">
    <property type="term" value="F:ATP hydrolysis activity"/>
    <property type="evidence" value="ECO:0007669"/>
    <property type="project" value="InterPro"/>
</dbReference>
<evidence type="ECO:0000313" key="10">
    <source>
        <dbReference type="EMBL" id="EAY10154.1"/>
    </source>
</evidence>
<accession>A2EB14</accession>
<evidence type="ECO:0000256" key="4">
    <source>
        <dbReference type="ARBA" id="ARBA00022840"/>
    </source>
</evidence>
<dbReference type="AlphaFoldDB" id="A2EB14"/>
<comment type="subcellular location">
    <subcellularLocation>
        <location evidence="1">Membrane</location>
        <topology evidence="1">Multi-pass membrane protein</topology>
    </subcellularLocation>
</comment>
<gene>
    <name evidence="10" type="ORF">TVAG_088690</name>
</gene>